<feature type="region of interest" description="Disordered" evidence="1">
    <location>
        <begin position="440"/>
        <end position="469"/>
    </location>
</feature>
<feature type="compositionally biased region" description="Polar residues" evidence="1">
    <location>
        <begin position="76"/>
        <end position="90"/>
    </location>
</feature>
<feature type="compositionally biased region" description="Basic and acidic residues" evidence="1">
    <location>
        <begin position="33"/>
        <end position="74"/>
    </location>
</feature>
<protein>
    <submittedName>
        <fullName evidence="2">Uncharacterized protein</fullName>
    </submittedName>
</protein>
<feature type="region of interest" description="Disordered" evidence="1">
    <location>
        <begin position="1"/>
        <end position="114"/>
    </location>
</feature>
<feature type="compositionally biased region" description="Basic residues" evidence="1">
    <location>
        <begin position="448"/>
        <end position="459"/>
    </location>
</feature>
<accession>A0A2G5CC77</accession>
<reference evidence="2 3" key="1">
    <citation type="submission" date="2017-09" db="EMBL/GenBank/DDBJ databases">
        <title>WGS assembly of Aquilegia coerulea Goldsmith.</title>
        <authorList>
            <person name="Hodges S."/>
            <person name="Kramer E."/>
            <person name="Nordborg M."/>
            <person name="Tomkins J."/>
            <person name="Borevitz J."/>
            <person name="Derieg N."/>
            <person name="Yan J."/>
            <person name="Mihaltcheva S."/>
            <person name="Hayes R.D."/>
            <person name="Rokhsar D."/>
        </authorList>
    </citation>
    <scope>NUCLEOTIDE SEQUENCE [LARGE SCALE GENOMIC DNA]</scope>
    <source>
        <strain evidence="3">cv. Goldsmith</strain>
    </source>
</reference>
<feature type="compositionally biased region" description="Basic and acidic residues" evidence="1">
    <location>
        <begin position="175"/>
        <end position="209"/>
    </location>
</feature>
<organism evidence="2 3">
    <name type="scientific">Aquilegia coerulea</name>
    <name type="common">Rocky mountain columbine</name>
    <dbReference type="NCBI Taxonomy" id="218851"/>
    <lineage>
        <taxon>Eukaryota</taxon>
        <taxon>Viridiplantae</taxon>
        <taxon>Streptophyta</taxon>
        <taxon>Embryophyta</taxon>
        <taxon>Tracheophyta</taxon>
        <taxon>Spermatophyta</taxon>
        <taxon>Magnoliopsida</taxon>
        <taxon>Ranunculales</taxon>
        <taxon>Ranunculaceae</taxon>
        <taxon>Thalictroideae</taxon>
        <taxon>Aquilegia</taxon>
    </lineage>
</organism>
<feature type="non-terminal residue" evidence="2">
    <location>
        <position position="1"/>
    </location>
</feature>
<feature type="region of interest" description="Disordered" evidence="1">
    <location>
        <begin position="134"/>
        <end position="241"/>
    </location>
</feature>
<feature type="region of interest" description="Disordered" evidence="1">
    <location>
        <begin position="520"/>
        <end position="544"/>
    </location>
</feature>
<dbReference type="OrthoDB" id="1994967at2759"/>
<feature type="compositionally biased region" description="Basic and acidic residues" evidence="1">
    <location>
        <begin position="139"/>
        <end position="165"/>
    </location>
</feature>
<dbReference type="AlphaFoldDB" id="A0A2G5CC77"/>
<feature type="region of interest" description="Disordered" evidence="1">
    <location>
        <begin position="362"/>
        <end position="382"/>
    </location>
</feature>
<dbReference type="Proteomes" id="UP000230069">
    <property type="component" value="Unassembled WGS sequence"/>
</dbReference>
<gene>
    <name evidence="2" type="ORF">AQUCO_06500011v1</name>
</gene>
<name>A0A2G5CC77_AQUCA</name>
<evidence type="ECO:0000313" key="3">
    <source>
        <dbReference type="Proteomes" id="UP000230069"/>
    </source>
</evidence>
<evidence type="ECO:0000313" key="2">
    <source>
        <dbReference type="EMBL" id="PIA28882.1"/>
    </source>
</evidence>
<feature type="compositionally biased region" description="Basic and acidic residues" evidence="1">
    <location>
        <begin position="91"/>
        <end position="107"/>
    </location>
</feature>
<sequence>DKVEAISNLSNDMGAGSLGHESVEKPKKKKKRTNESRHGGVEDDSKFDVQEEENFKVEARIDDTSKTEPVKDQAVDNLSNDKAVVQSSNENDVKTKKDKKRAEERQTCEVGDDSMTDVYKEETIQVKEAVSNDLNQEVPVKDNAIDNISNDKRAGCVRHESEEKPKKKKKKRVKESRNDNKVDVQVDQNYKVEARIDEVSKNESVKDQADDNLSSDKAVVHSSHKSDMKTKKRFKDRQTSEVGDDSIFGAYKEEMFQVQEAGSKDINQEVAVKDNAIDNISIDNRGDVQDGQEIDGKVKKKKNKQAKESQANEAGDQDMINAQIDRIIEVEEARINEISLGEPFNIETYDNISNDKGAVQSEVGNGIHEKPMKKKKKRAKEEPTAGIDVNMCDVQKPAKSFIVEANTNDIALEEPLKDEGFSKQLNEKCFVQQKDSSLLPLKIGHNNKEKHKKKKKKRAKEGQSSGVGADSLLVVHKDVQIGNLEAKTDDVTMGERITEEFDKQTNDMIVTIGANYVADEELTEKEKNETLNDGGDTNDTREWQ</sequence>
<dbReference type="EMBL" id="KZ305082">
    <property type="protein sequence ID" value="PIA28882.1"/>
    <property type="molecule type" value="Genomic_DNA"/>
</dbReference>
<feature type="region of interest" description="Disordered" evidence="1">
    <location>
        <begin position="282"/>
        <end position="318"/>
    </location>
</feature>
<keyword evidence="3" id="KW-1185">Reference proteome</keyword>
<evidence type="ECO:0000256" key="1">
    <source>
        <dbReference type="SAM" id="MobiDB-lite"/>
    </source>
</evidence>
<proteinExistence type="predicted"/>